<evidence type="ECO:0000259" key="1">
    <source>
        <dbReference type="Pfam" id="PF12697"/>
    </source>
</evidence>
<feature type="domain" description="AB hydrolase-1" evidence="1">
    <location>
        <begin position="4"/>
        <end position="208"/>
    </location>
</feature>
<organism evidence="2 3">
    <name type="scientific">Nocardia otitidiscaviarum</name>
    <dbReference type="NCBI Taxonomy" id="1823"/>
    <lineage>
        <taxon>Bacteria</taxon>
        <taxon>Bacillati</taxon>
        <taxon>Actinomycetota</taxon>
        <taxon>Actinomycetes</taxon>
        <taxon>Mycobacteriales</taxon>
        <taxon>Nocardiaceae</taxon>
        <taxon>Nocardia</taxon>
    </lineage>
</organism>
<evidence type="ECO:0000313" key="3">
    <source>
        <dbReference type="Proteomes" id="UP000255467"/>
    </source>
</evidence>
<proteinExistence type="predicted"/>
<gene>
    <name evidence="2" type="ORF">NCTC1934_04620</name>
</gene>
<dbReference type="PANTHER" id="PTHR37017:SF11">
    <property type="entry name" value="ESTERASE_LIPASE_THIOESTERASE DOMAIN-CONTAINING PROTEIN"/>
    <property type="match status" value="1"/>
</dbReference>
<reference evidence="2 3" key="1">
    <citation type="submission" date="2018-06" db="EMBL/GenBank/DDBJ databases">
        <authorList>
            <consortium name="Pathogen Informatics"/>
            <person name="Doyle S."/>
        </authorList>
    </citation>
    <scope>NUCLEOTIDE SEQUENCE [LARGE SCALE GENOMIC DNA]</scope>
    <source>
        <strain evidence="2 3">NCTC1934</strain>
    </source>
</reference>
<dbReference type="InterPro" id="IPR052897">
    <property type="entry name" value="Sec-Metab_Biosynth_Hydrolase"/>
</dbReference>
<keyword evidence="3" id="KW-1185">Reference proteome</keyword>
<accession>A0A378YX57</accession>
<keyword evidence="2" id="KW-0808">Transferase</keyword>
<dbReference type="Gene3D" id="3.40.50.1820">
    <property type="entry name" value="alpha/beta hydrolase"/>
    <property type="match status" value="1"/>
</dbReference>
<dbReference type="RefSeq" id="WP_039815092.1">
    <property type="nucleotide sequence ID" value="NZ_JARWOO010000324.1"/>
</dbReference>
<dbReference type="SUPFAM" id="SSF53474">
    <property type="entry name" value="alpha/beta-Hydrolases"/>
    <property type="match status" value="1"/>
</dbReference>
<dbReference type="AlphaFoldDB" id="A0A378YX57"/>
<dbReference type="Proteomes" id="UP000255467">
    <property type="component" value="Unassembled WGS sequence"/>
</dbReference>
<evidence type="ECO:0000313" key="2">
    <source>
        <dbReference type="EMBL" id="SUA81127.1"/>
    </source>
</evidence>
<sequence>MSTFVLVHGAGDGGWSWHLVAAELRRRGHDVVAPDLPADDDAAGLDRYTEVVVEAVGDRTDLVVVGHSFGAFTAPLAAARLSADLLILVAGMVPKPGERPDEWWDATGYRSSTEYVDDDAIYYHDVPHELAAEARRRERNHPSTAAGATPWPLPNWPDIPTKFVLCTEDRLFPADFQRRVVADRLAITPDELTAGHYAALARPTQLADLLDSYLPAR</sequence>
<dbReference type="Pfam" id="PF12697">
    <property type="entry name" value="Abhydrolase_6"/>
    <property type="match status" value="1"/>
</dbReference>
<protein>
    <submittedName>
        <fullName evidence="2">Acetoin dehydrogenase E2 subunit dihydrolipoyllysine-residue acetyltransferase</fullName>
    </submittedName>
</protein>
<dbReference type="GO" id="GO:0016740">
    <property type="term" value="F:transferase activity"/>
    <property type="evidence" value="ECO:0007669"/>
    <property type="project" value="UniProtKB-KW"/>
</dbReference>
<dbReference type="STRING" id="1406858.GCA_000710895_06693"/>
<dbReference type="InterPro" id="IPR029058">
    <property type="entry name" value="AB_hydrolase_fold"/>
</dbReference>
<dbReference type="PANTHER" id="PTHR37017">
    <property type="entry name" value="AB HYDROLASE-1 DOMAIN-CONTAINING PROTEIN-RELATED"/>
    <property type="match status" value="1"/>
</dbReference>
<dbReference type="EMBL" id="UGRY01000002">
    <property type="protein sequence ID" value="SUA81127.1"/>
    <property type="molecule type" value="Genomic_DNA"/>
</dbReference>
<name>A0A378YX57_9NOCA</name>
<dbReference type="InterPro" id="IPR000073">
    <property type="entry name" value="AB_hydrolase_1"/>
</dbReference>
<dbReference type="OrthoDB" id="9773549at2"/>